<dbReference type="HOGENOM" id="CLU_091398_2_0_1"/>
<proteinExistence type="predicted"/>
<keyword evidence="1 2" id="KW-0732">Signal</keyword>
<dbReference type="OrthoDB" id="5551751at2759"/>
<dbReference type="InterPro" id="IPR000782">
    <property type="entry name" value="FAS1_domain"/>
</dbReference>
<evidence type="ECO:0000256" key="2">
    <source>
        <dbReference type="SAM" id="SignalP"/>
    </source>
</evidence>
<dbReference type="InterPro" id="IPR040200">
    <property type="entry name" value="Mug57-like"/>
</dbReference>
<dbReference type="OMA" id="LERKPWE"/>
<keyword evidence="5" id="KW-1185">Reference proteome</keyword>
<feature type="chain" id="PRO_5004085543" evidence="2">
    <location>
        <begin position="23"/>
        <end position="195"/>
    </location>
</feature>
<dbReference type="SUPFAM" id="SSF82153">
    <property type="entry name" value="FAS1 domain"/>
    <property type="match status" value="1"/>
</dbReference>
<name>M7TA87_EUTLA</name>
<evidence type="ECO:0000259" key="3">
    <source>
        <dbReference type="PROSITE" id="PS50213"/>
    </source>
</evidence>
<evidence type="ECO:0000313" key="5">
    <source>
        <dbReference type="Proteomes" id="UP000012174"/>
    </source>
</evidence>
<dbReference type="STRING" id="1287681.M7TA87"/>
<dbReference type="Proteomes" id="UP000012174">
    <property type="component" value="Unassembled WGS sequence"/>
</dbReference>
<dbReference type="EMBL" id="KB707205">
    <property type="protein sequence ID" value="EMR63565.1"/>
    <property type="molecule type" value="Genomic_DNA"/>
</dbReference>
<feature type="domain" description="FAS1" evidence="3">
    <location>
        <begin position="68"/>
        <end position="195"/>
    </location>
</feature>
<dbReference type="PANTHER" id="PTHR28156:SF1">
    <property type="entry name" value="FAS1 DOMAIN-CONTAINING PROTEIN YDR262W"/>
    <property type="match status" value="1"/>
</dbReference>
<dbReference type="PANTHER" id="PTHR28156">
    <property type="entry name" value="FAS1 DOMAIN-CONTAINING PROTEIN YDR262W"/>
    <property type="match status" value="1"/>
</dbReference>
<dbReference type="eggNOG" id="KOG4204">
    <property type="taxonomic scope" value="Eukaryota"/>
</dbReference>
<gene>
    <name evidence="4" type="ORF">UCREL1_9479</name>
</gene>
<reference evidence="5" key="1">
    <citation type="journal article" date="2013" name="Genome Announc.">
        <title>Draft genome sequence of the grapevine dieback fungus Eutypa lata UCR-EL1.</title>
        <authorList>
            <person name="Blanco-Ulate B."/>
            <person name="Rolshausen P.E."/>
            <person name="Cantu D."/>
        </authorList>
    </citation>
    <scope>NUCLEOTIDE SEQUENCE [LARGE SCALE GENOMIC DNA]</scope>
    <source>
        <strain evidence="5">UCR-EL1</strain>
    </source>
</reference>
<dbReference type="PROSITE" id="PS50213">
    <property type="entry name" value="FAS1"/>
    <property type="match status" value="1"/>
</dbReference>
<dbReference type="AlphaFoldDB" id="M7TA87"/>
<sequence>MRLSTLPYLQILLATASTQLVAFPFRPSLVFTTENTDRHPHQYQQQPLMAPSSSPPPSMMQPQMQQENVMLSDVMGRDRSMNAFAEFARQSEAVTRRLEDAARNSTVLAPLNSAIDKLERKPWEDPRDYAAFGEEDAYKGGDGQDRAQRNLRRFVEAHVVPASPWAEGERRCTLLDGDREVWWETRAEDGVRVVS</sequence>
<feature type="signal peptide" evidence="2">
    <location>
        <begin position="1"/>
        <end position="22"/>
    </location>
</feature>
<dbReference type="InterPro" id="IPR036378">
    <property type="entry name" value="FAS1_dom_sf"/>
</dbReference>
<evidence type="ECO:0000256" key="1">
    <source>
        <dbReference type="ARBA" id="ARBA00022729"/>
    </source>
</evidence>
<evidence type="ECO:0000313" key="4">
    <source>
        <dbReference type="EMBL" id="EMR63565.1"/>
    </source>
</evidence>
<dbReference type="Gene3D" id="2.30.180.10">
    <property type="entry name" value="FAS1 domain"/>
    <property type="match status" value="1"/>
</dbReference>
<protein>
    <submittedName>
        <fullName evidence="4">Putative fas1 domain-containing protein</fullName>
    </submittedName>
</protein>
<dbReference type="KEGG" id="ela:UCREL1_9479"/>
<accession>M7TA87</accession>
<organism evidence="4 5">
    <name type="scientific">Eutypa lata (strain UCR-EL1)</name>
    <name type="common">Grapevine dieback disease fungus</name>
    <name type="synonym">Eutypa armeniacae</name>
    <dbReference type="NCBI Taxonomy" id="1287681"/>
    <lineage>
        <taxon>Eukaryota</taxon>
        <taxon>Fungi</taxon>
        <taxon>Dikarya</taxon>
        <taxon>Ascomycota</taxon>
        <taxon>Pezizomycotina</taxon>
        <taxon>Sordariomycetes</taxon>
        <taxon>Xylariomycetidae</taxon>
        <taxon>Xylariales</taxon>
        <taxon>Diatrypaceae</taxon>
        <taxon>Eutypa</taxon>
    </lineage>
</organism>